<dbReference type="GO" id="GO:0008710">
    <property type="term" value="F:8-amino-7-oxononanoate synthase activity"/>
    <property type="evidence" value="ECO:0007669"/>
    <property type="project" value="UniProtKB-EC"/>
</dbReference>
<dbReference type="Pfam" id="PF00155">
    <property type="entry name" value="Aminotran_1_2"/>
    <property type="match status" value="1"/>
</dbReference>
<evidence type="ECO:0000259" key="6">
    <source>
        <dbReference type="Pfam" id="PF00155"/>
    </source>
</evidence>
<dbReference type="EC" id="2.3.1.47" evidence="2"/>
<evidence type="ECO:0000256" key="4">
    <source>
        <dbReference type="ARBA" id="ARBA00022898"/>
    </source>
</evidence>
<dbReference type="InterPro" id="IPR015424">
    <property type="entry name" value="PyrdxlP-dep_Trfase"/>
</dbReference>
<organism evidence="7 8">
    <name type="scientific">Streptomyces pluripotens</name>
    <dbReference type="NCBI Taxonomy" id="1355015"/>
    <lineage>
        <taxon>Bacteria</taxon>
        <taxon>Bacillati</taxon>
        <taxon>Actinomycetota</taxon>
        <taxon>Actinomycetes</taxon>
        <taxon>Kitasatosporales</taxon>
        <taxon>Streptomycetaceae</taxon>
        <taxon>Streptomyces</taxon>
    </lineage>
</organism>
<dbReference type="Gene3D" id="3.40.640.10">
    <property type="entry name" value="Type I PLP-dependent aspartate aminotransferase-like (Major domain)"/>
    <property type="match status" value="1"/>
</dbReference>
<dbReference type="KEGG" id="splu:LK06_017570"/>
<evidence type="ECO:0000256" key="1">
    <source>
        <dbReference type="ARBA" id="ARBA00001933"/>
    </source>
</evidence>
<protein>
    <recommendedName>
        <fullName evidence="2">8-amino-7-oxononanoate synthase</fullName>
        <ecNumber evidence="2">2.3.1.47</ecNumber>
    </recommendedName>
</protein>
<evidence type="ECO:0000256" key="3">
    <source>
        <dbReference type="ARBA" id="ARBA00022679"/>
    </source>
</evidence>
<dbReference type="Proteomes" id="UP000031501">
    <property type="component" value="Chromosome"/>
</dbReference>
<dbReference type="EMBL" id="CP022433">
    <property type="protein sequence ID" value="ASN25708.1"/>
    <property type="molecule type" value="Genomic_DNA"/>
</dbReference>
<evidence type="ECO:0000313" key="7">
    <source>
        <dbReference type="EMBL" id="ASN25708.1"/>
    </source>
</evidence>
<gene>
    <name evidence="7" type="ORF">LK07_18725</name>
</gene>
<dbReference type="GO" id="GO:0009102">
    <property type="term" value="P:biotin biosynthetic process"/>
    <property type="evidence" value="ECO:0007669"/>
    <property type="project" value="TreeGrafter"/>
</dbReference>
<reference evidence="7 8" key="1">
    <citation type="submission" date="2017-07" db="EMBL/GenBank/DDBJ databases">
        <title>Genome sequence of Streptomyces pluripotens MUSC 137T.</title>
        <authorList>
            <person name="Ser H.-L."/>
            <person name="Lee L.-H."/>
        </authorList>
    </citation>
    <scope>NUCLEOTIDE SEQUENCE [LARGE SCALE GENOMIC DNA]</scope>
    <source>
        <strain evidence="7 8">MUSC 137</strain>
    </source>
</reference>
<dbReference type="STRING" id="1355015.LK06_017570"/>
<dbReference type="InterPro" id="IPR015421">
    <property type="entry name" value="PyrdxlP-dep_Trfase_major"/>
</dbReference>
<keyword evidence="3" id="KW-0808">Transferase</keyword>
<dbReference type="InterPro" id="IPR050087">
    <property type="entry name" value="AON_synthase_class-II"/>
</dbReference>
<feature type="domain" description="Aminotransferase class I/classII large" evidence="6">
    <location>
        <begin position="70"/>
        <end position="400"/>
    </location>
</feature>
<evidence type="ECO:0000313" key="8">
    <source>
        <dbReference type="Proteomes" id="UP000031501"/>
    </source>
</evidence>
<dbReference type="Gene3D" id="3.90.1150.10">
    <property type="entry name" value="Aspartate Aminotransferase, domain 1"/>
    <property type="match status" value="1"/>
</dbReference>
<dbReference type="InterPro" id="IPR015422">
    <property type="entry name" value="PyrdxlP-dep_Trfase_small"/>
</dbReference>
<evidence type="ECO:0000256" key="2">
    <source>
        <dbReference type="ARBA" id="ARBA00013187"/>
    </source>
</evidence>
<dbReference type="AlphaFoldDB" id="A0A221P0Z5"/>
<keyword evidence="4" id="KW-0663">Pyridoxal phosphate</keyword>
<dbReference type="SUPFAM" id="SSF53383">
    <property type="entry name" value="PLP-dependent transferases"/>
    <property type="match status" value="1"/>
</dbReference>
<evidence type="ECO:0000256" key="5">
    <source>
        <dbReference type="ARBA" id="ARBA00047715"/>
    </source>
</evidence>
<comment type="cofactor">
    <cofactor evidence="1">
        <name>pyridoxal 5'-phosphate</name>
        <dbReference type="ChEBI" id="CHEBI:597326"/>
    </cofactor>
</comment>
<dbReference type="PANTHER" id="PTHR13693">
    <property type="entry name" value="CLASS II AMINOTRANSFERASE/8-AMINO-7-OXONONANOATE SYNTHASE"/>
    <property type="match status" value="1"/>
</dbReference>
<comment type="catalytic activity">
    <reaction evidence="5">
        <text>6-carboxyhexanoyl-[ACP] + L-alanine + H(+) = (8S)-8-amino-7-oxononanoate + holo-[ACP] + CO2</text>
        <dbReference type="Rhea" id="RHEA:42288"/>
        <dbReference type="Rhea" id="RHEA-COMP:9685"/>
        <dbReference type="Rhea" id="RHEA-COMP:9955"/>
        <dbReference type="ChEBI" id="CHEBI:15378"/>
        <dbReference type="ChEBI" id="CHEBI:16526"/>
        <dbReference type="ChEBI" id="CHEBI:57972"/>
        <dbReference type="ChEBI" id="CHEBI:64479"/>
        <dbReference type="ChEBI" id="CHEBI:78846"/>
        <dbReference type="ChEBI" id="CHEBI:149468"/>
        <dbReference type="EC" id="2.3.1.47"/>
    </reaction>
</comment>
<dbReference type="InterPro" id="IPR004839">
    <property type="entry name" value="Aminotransferase_I/II_large"/>
</dbReference>
<dbReference type="PANTHER" id="PTHR13693:SF100">
    <property type="entry name" value="8-AMINO-7-OXONONANOATE SYNTHASE"/>
    <property type="match status" value="1"/>
</dbReference>
<proteinExistence type="predicted"/>
<dbReference type="GO" id="GO:0030170">
    <property type="term" value="F:pyridoxal phosphate binding"/>
    <property type="evidence" value="ECO:0007669"/>
    <property type="project" value="InterPro"/>
</dbReference>
<keyword evidence="8" id="KW-1185">Reference proteome</keyword>
<sequence>MEHETPESALTCTVFSCTPAGECREQAVVGRSTHAAMTKDQQRYVNDEMLDVLYRHRTRPADSGKLVEVVSNDYLDLGGHPAIAAAQQEADERFGNGNRMAAPHLFADDPQHRLEERIATWLGVEAVVLTQSGWTANFGLMQVLSQGTTVYRDETAHSSLTDGALAARAEMHDVRHNDPGHLAELLRGHGPGLVVLNAVYNIRGDLTPLAEMVETAELHGGTVVLDESHSLGALGPAGRGLAAQLTLGHRVAHRTASLAKAFTARAGIVATSRAAAEQIRYRARSACFASTLLPRDIAGIDATLTLIEHADQARTRLADRTHTLRTGLDQQGWGVGPGAHIASLVHTTLPRLARSVTALDAAAVRASAFVLPVPRQGHLPLRICLHASLTDHDLDRILDATALLRTEPA</sequence>
<name>A0A221P0Z5_9ACTN</name>
<accession>A0A221P0Z5</accession>